<feature type="region of interest" description="Disordered" evidence="6">
    <location>
        <begin position="1"/>
        <end position="21"/>
    </location>
</feature>
<dbReference type="Pfam" id="PF00005">
    <property type="entry name" value="ABC_tran"/>
    <property type="match status" value="1"/>
</dbReference>
<dbReference type="PROSITE" id="PS50893">
    <property type="entry name" value="ABC_TRANSPORTER_2"/>
    <property type="match status" value="1"/>
</dbReference>
<keyword evidence="2" id="KW-0813">Transport</keyword>
<feature type="domain" description="ABC transporter" evidence="7">
    <location>
        <begin position="33"/>
        <end position="268"/>
    </location>
</feature>
<keyword evidence="3" id="KW-0472">Membrane</keyword>
<keyword evidence="3" id="KW-1003">Cell membrane</keyword>
<dbReference type="EMBL" id="SSWX01000007">
    <property type="protein sequence ID" value="THJ34332.1"/>
    <property type="molecule type" value="Genomic_DNA"/>
</dbReference>
<dbReference type="Proteomes" id="UP000306236">
    <property type="component" value="Unassembled WGS sequence"/>
</dbReference>
<evidence type="ECO:0000256" key="2">
    <source>
        <dbReference type="ARBA" id="ARBA00022448"/>
    </source>
</evidence>
<accession>A0A4V3YXA6</accession>
<dbReference type="GO" id="GO:0005524">
    <property type="term" value="F:ATP binding"/>
    <property type="evidence" value="ECO:0007669"/>
    <property type="project" value="UniProtKB-KW"/>
</dbReference>
<dbReference type="SUPFAM" id="SSF52540">
    <property type="entry name" value="P-loop containing nucleoside triphosphate hydrolases"/>
    <property type="match status" value="1"/>
</dbReference>
<dbReference type="InterPro" id="IPR027417">
    <property type="entry name" value="P-loop_NTPase"/>
</dbReference>
<dbReference type="InterPro" id="IPR017871">
    <property type="entry name" value="ABC_transporter-like_CS"/>
</dbReference>
<dbReference type="PROSITE" id="PS00211">
    <property type="entry name" value="ABC_TRANSPORTER_1"/>
    <property type="match status" value="1"/>
</dbReference>
<dbReference type="PANTHER" id="PTHR42734:SF6">
    <property type="entry name" value="MOLYBDATE IMPORT ATP-BINDING PROTEIN MOLC"/>
    <property type="match status" value="1"/>
</dbReference>
<comment type="caution">
    <text evidence="8">The sequence shown here is derived from an EMBL/GenBank/DDBJ whole genome shotgun (WGS) entry which is preliminary data.</text>
</comment>
<dbReference type="InterPro" id="IPR003593">
    <property type="entry name" value="AAA+_ATPase"/>
</dbReference>
<protein>
    <submittedName>
        <fullName evidence="8">ABC transporter ATP-binding protein</fullName>
    </submittedName>
</protein>
<reference evidence="8 9" key="1">
    <citation type="submission" date="2019-04" db="EMBL/GenBank/DDBJ databases">
        <title>Lampropedia sp YIM MLB12 draf genome.</title>
        <authorList>
            <person name="Wang Y.-X."/>
        </authorList>
    </citation>
    <scope>NUCLEOTIDE SEQUENCE [LARGE SCALE GENOMIC DNA]</scope>
    <source>
        <strain evidence="8 9">YIM MLB12</strain>
    </source>
</reference>
<evidence type="ECO:0000313" key="9">
    <source>
        <dbReference type="Proteomes" id="UP000306236"/>
    </source>
</evidence>
<evidence type="ECO:0000256" key="3">
    <source>
        <dbReference type="ARBA" id="ARBA00022475"/>
    </source>
</evidence>
<dbReference type="Gene3D" id="3.40.50.300">
    <property type="entry name" value="P-loop containing nucleotide triphosphate hydrolases"/>
    <property type="match status" value="1"/>
</dbReference>
<keyword evidence="9" id="KW-1185">Reference proteome</keyword>
<keyword evidence="4" id="KW-0547">Nucleotide-binding</keyword>
<keyword evidence="5 8" id="KW-0067">ATP-binding</keyword>
<proteinExistence type="inferred from homology"/>
<dbReference type="InterPro" id="IPR050153">
    <property type="entry name" value="Metal_Ion_Import_ABC"/>
</dbReference>
<dbReference type="GO" id="GO:0016887">
    <property type="term" value="F:ATP hydrolysis activity"/>
    <property type="evidence" value="ECO:0007669"/>
    <property type="project" value="InterPro"/>
</dbReference>
<evidence type="ECO:0000256" key="1">
    <source>
        <dbReference type="ARBA" id="ARBA00005417"/>
    </source>
</evidence>
<sequence length="296" mass="31909">MTDSLHTAQAQRGQPQSHEPAWAQASTAAAITLQARQLVIGHGKRMVARGLELDIGAGQITALLGPNGAGKTTLFRTLLGLLPPLAGQLLLDGKELMQWPRRLLAQRLGYVPQGQANVFAYTVLDTVLMGRVARLGPLAQPGAYDRELAWHCLEQMGIAALAERSQSEISGGERQLALIARALAQQPAILVMDEPTASLDFGNQQRVLDQIQQLRDAGMAIVMSTHQPEHALAVADQIALLHDGRLLGPGPAQAIATAENLARIYRVTPEQLRRRLGFLLEGRDGFDAWAAQSRGS</sequence>
<organism evidence="8 9">
    <name type="scientific">Lampropedia aestuarii</name>
    <dbReference type="NCBI Taxonomy" id="2562762"/>
    <lineage>
        <taxon>Bacteria</taxon>
        <taxon>Pseudomonadati</taxon>
        <taxon>Pseudomonadota</taxon>
        <taxon>Betaproteobacteria</taxon>
        <taxon>Burkholderiales</taxon>
        <taxon>Comamonadaceae</taxon>
        <taxon>Lampropedia</taxon>
    </lineage>
</organism>
<evidence type="ECO:0000313" key="8">
    <source>
        <dbReference type="EMBL" id="THJ34332.1"/>
    </source>
</evidence>
<evidence type="ECO:0000256" key="6">
    <source>
        <dbReference type="SAM" id="MobiDB-lite"/>
    </source>
</evidence>
<evidence type="ECO:0000256" key="4">
    <source>
        <dbReference type="ARBA" id="ARBA00022741"/>
    </source>
</evidence>
<dbReference type="PANTHER" id="PTHR42734">
    <property type="entry name" value="METAL TRANSPORT SYSTEM ATP-BINDING PROTEIN TM_0124-RELATED"/>
    <property type="match status" value="1"/>
</dbReference>
<dbReference type="CDD" id="cd03214">
    <property type="entry name" value="ABC_Iron-Siderophores_B12_Hemin"/>
    <property type="match status" value="1"/>
</dbReference>
<dbReference type="InterPro" id="IPR003439">
    <property type="entry name" value="ABC_transporter-like_ATP-bd"/>
</dbReference>
<evidence type="ECO:0000256" key="5">
    <source>
        <dbReference type="ARBA" id="ARBA00022840"/>
    </source>
</evidence>
<feature type="compositionally biased region" description="Polar residues" evidence="6">
    <location>
        <begin position="1"/>
        <end position="17"/>
    </location>
</feature>
<dbReference type="OrthoDB" id="5296765at2"/>
<dbReference type="AlphaFoldDB" id="A0A4V3YXA6"/>
<name>A0A4V3YXA6_9BURK</name>
<evidence type="ECO:0000259" key="7">
    <source>
        <dbReference type="PROSITE" id="PS50893"/>
    </source>
</evidence>
<dbReference type="SMART" id="SM00382">
    <property type="entry name" value="AAA"/>
    <property type="match status" value="1"/>
</dbReference>
<comment type="similarity">
    <text evidence="1">Belongs to the ABC transporter superfamily.</text>
</comment>
<gene>
    <name evidence="8" type="ORF">E8K88_07415</name>
</gene>
<dbReference type="FunFam" id="3.40.50.300:FF:000134">
    <property type="entry name" value="Iron-enterobactin ABC transporter ATP-binding protein"/>
    <property type="match status" value="1"/>
</dbReference>